<feature type="compositionally biased region" description="Basic and acidic residues" evidence="1">
    <location>
        <begin position="18"/>
        <end position="34"/>
    </location>
</feature>
<comment type="caution">
    <text evidence="2">The sequence shown here is derived from an EMBL/GenBank/DDBJ whole genome shotgun (WGS) entry which is preliminary data.</text>
</comment>
<feature type="non-terminal residue" evidence="2">
    <location>
        <position position="49"/>
    </location>
</feature>
<evidence type="ECO:0000313" key="3">
    <source>
        <dbReference type="Proteomes" id="UP000265520"/>
    </source>
</evidence>
<accession>A0A392U5G2</accession>
<protein>
    <submittedName>
        <fullName evidence="2">Uncharacterized protein</fullName>
    </submittedName>
</protein>
<name>A0A392U5G2_9FABA</name>
<sequence length="49" mass="5270">MPDQRTTTLLGSHIAKVVTEERTTNTGSPEDHPVCSRATLPLPPRASIS</sequence>
<evidence type="ECO:0000313" key="2">
    <source>
        <dbReference type="EMBL" id="MCI67646.1"/>
    </source>
</evidence>
<dbReference type="EMBL" id="LXQA010721079">
    <property type="protein sequence ID" value="MCI67646.1"/>
    <property type="molecule type" value="Genomic_DNA"/>
</dbReference>
<organism evidence="2 3">
    <name type="scientific">Trifolium medium</name>
    <dbReference type="NCBI Taxonomy" id="97028"/>
    <lineage>
        <taxon>Eukaryota</taxon>
        <taxon>Viridiplantae</taxon>
        <taxon>Streptophyta</taxon>
        <taxon>Embryophyta</taxon>
        <taxon>Tracheophyta</taxon>
        <taxon>Spermatophyta</taxon>
        <taxon>Magnoliopsida</taxon>
        <taxon>eudicotyledons</taxon>
        <taxon>Gunneridae</taxon>
        <taxon>Pentapetalae</taxon>
        <taxon>rosids</taxon>
        <taxon>fabids</taxon>
        <taxon>Fabales</taxon>
        <taxon>Fabaceae</taxon>
        <taxon>Papilionoideae</taxon>
        <taxon>50 kb inversion clade</taxon>
        <taxon>NPAAA clade</taxon>
        <taxon>Hologalegina</taxon>
        <taxon>IRL clade</taxon>
        <taxon>Trifolieae</taxon>
        <taxon>Trifolium</taxon>
    </lineage>
</organism>
<dbReference type="Proteomes" id="UP000265520">
    <property type="component" value="Unassembled WGS sequence"/>
</dbReference>
<reference evidence="2 3" key="1">
    <citation type="journal article" date="2018" name="Front. Plant Sci.">
        <title>Red Clover (Trifolium pratense) and Zigzag Clover (T. medium) - A Picture of Genomic Similarities and Differences.</title>
        <authorList>
            <person name="Dluhosova J."/>
            <person name="Istvanek J."/>
            <person name="Nedelnik J."/>
            <person name="Repkova J."/>
        </authorList>
    </citation>
    <scope>NUCLEOTIDE SEQUENCE [LARGE SCALE GENOMIC DNA]</scope>
    <source>
        <strain evidence="3">cv. 10/8</strain>
        <tissue evidence="2">Leaf</tissue>
    </source>
</reference>
<feature type="region of interest" description="Disordered" evidence="1">
    <location>
        <begin position="18"/>
        <end position="49"/>
    </location>
</feature>
<keyword evidence="3" id="KW-1185">Reference proteome</keyword>
<proteinExistence type="predicted"/>
<dbReference type="AlphaFoldDB" id="A0A392U5G2"/>
<evidence type="ECO:0000256" key="1">
    <source>
        <dbReference type="SAM" id="MobiDB-lite"/>
    </source>
</evidence>